<dbReference type="InterPro" id="IPR050807">
    <property type="entry name" value="TransReg_Diox_bact_type"/>
</dbReference>
<evidence type="ECO:0000256" key="1">
    <source>
        <dbReference type="ARBA" id="ARBA00023125"/>
    </source>
</evidence>
<feature type="domain" description="HTH cro/C1-type" evidence="3">
    <location>
        <begin position="38"/>
        <end position="92"/>
    </location>
</feature>
<reference evidence="4 5" key="1">
    <citation type="submission" date="2019-03" db="EMBL/GenBank/DDBJ databases">
        <title>Genomic Encyclopedia of Type Strains, Phase III (KMG-III): the genomes of soil and plant-associated and newly described type strains.</title>
        <authorList>
            <person name="Whitman W."/>
        </authorList>
    </citation>
    <scope>NUCLEOTIDE SEQUENCE [LARGE SCALE GENOMIC DNA]</scope>
    <source>
        <strain evidence="4 5">CECT 7378</strain>
    </source>
</reference>
<dbReference type="SMART" id="SM00530">
    <property type="entry name" value="HTH_XRE"/>
    <property type="match status" value="1"/>
</dbReference>
<dbReference type="CDD" id="cd00093">
    <property type="entry name" value="HTH_XRE"/>
    <property type="match status" value="1"/>
</dbReference>
<dbReference type="PANTHER" id="PTHR46797:SF1">
    <property type="entry name" value="METHYLPHOSPHONATE SYNTHASE"/>
    <property type="match status" value="1"/>
</dbReference>
<dbReference type="SUPFAM" id="SSF47413">
    <property type="entry name" value="lambda repressor-like DNA-binding domains"/>
    <property type="match status" value="1"/>
</dbReference>
<dbReference type="Gene3D" id="2.60.120.10">
    <property type="entry name" value="Jelly Rolls"/>
    <property type="match status" value="1"/>
</dbReference>
<dbReference type="AlphaFoldDB" id="A0A4R6M237"/>
<dbReference type="GO" id="GO:0003700">
    <property type="term" value="F:DNA-binding transcription factor activity"/>
    <property type="evidence" value="ECO:0007669"/>
    <property type="project" value="TreeGrafter"/>
</dbReference>
<feature type="region of interest" description="Disordered" evidence="2">
    <location>
        <begin position="1"/>
        <end position="26"/>
    </location>
</feature>
<dbReference type="GO" id="GO:0005829">
    <property type="term" value="C:cytosol"/>
    <property type="evidence" value="ECO:0007669"/>
    <property type="project" value="TreeGrafter"/>
</dbReference>
<dbReference type="Pfam" id="PF01381">
    <property type="entry name" value="HTH_3"/>
    <property type="match status" value="1"/>
</dbReference>
<keyword evidence="5" id="KW-1185">Reference proteome</keyword>
<dbReference type="PROSITE" id="PS50943">
    <property type="entry name" value="HTH_CROC1"/>
    <property type="match status" value="1"/>
</dbReference>
<dbReference type="PANTHER" id="PTHR46797">
    <property type="entry name" value="HTH-TYPE TRANSCRIPTIONAL REGULATOR"/>
    <property type="match status" value="1"/>
</dbReference>
<keyword evidence="1" id="KW-0238">DNA-binding</keyword>
<dbReference type="RefSeq" id="WP_133505223.1">
    <property type="nucleotide sequence ID" value="NZ_SNXC01000017.1"/>
</dbReference>
<organism evidence="4 5">
    <name type="scientific">Marinomonas balearica</name>
    <dbReference type="NCBI Taxonomy" id="491947"/>
    <lineage>
        <taxon>Bacteria</taxon>
        <taxon>Pseudomonadati</taxon>
        <taxon>Pseudomonadota</taxon>
        <taxon>Gammaproteobacteria</taxon>
        <taxon>Oceanospirillales</taxon>
        <taxon>Oceanospirillaceae</taxon>
        <taxon>Marinomonas</taxon>
    </lineage>
</organism>
<dbReference type="OrthoDB" id="9805356at2"/>
<dbReference type="CDD" id="cd02209">
    <property type="entry name" value="cupin_XRE_C"/>
    <property type="match status" value="1"/>
</dbReference>
<dbReference type="SUPFAM" id="SSF51182">
    <property type="entry name" value="RmlC-like cupins"/>
    <property type="match status" value="1"/>
</dbReference>
<evidence type="ECO:0000313" key="4">
    <source>
        <dbReference type="EMBL" id="TDO95307.1"/>
    </source>
</evidence>
<accession>A0A4R6M237</accession>
<gene>
    <name evidence="4" type="ORF">DFP79_3548</name>
</gene>
<evidence type="ECO:0000256" key="2">
    <source>
        <dbReference type="SAM" id="MobiDB-lite"/>
    </source>
</evidence>
<feature type="compositionally biased region" description="Basic and acidic residues" evidence="2">
    <location>
        <begin position="12"/>
        <end position="26"/>
    </location>
</feature>
<proteinExistence type="predicted"/>
<dbReference type="InterPro" id="IPR014710">
    <property type="entry name" value="RmlC-like_jellyroll"/>
</dbReference>
<protein>
    <submittedName>
        <fullName evidence="4">XRE family transcriptional regulator</fullName>
    </submittedName>
</protein>
<dbReference type="InterPro" id="IPR013096">
    <property type="entry name" value="Cupin_2"/>
</dbReference>
<name>A0A4R6M237_9GAMM</name>
<dbReference type="GO" id="GO:0003677">
    <property type="term" value="F:DNA binding"/>
    <property type="evidence" value="ECO:0007669"/>
    <property type="project" value="UniProtKB-KW"/>
</dbReference>
<dbReference type="Proteomes" id="UP000294656">
    <property type="component" value="Unassembled WGS sequence"/>
</dbReference>
<dbReference type="EMBL" id="SNXC01000017">
    <property type="protein sequence ID" value="TDO95307.1"/>
    <property type="molecule type" value="Genomic_DNA"/>
</dbReference>
<evidence type="ECO:0000313" key="5">
    <source>
        <dbReference type="Proteomes" id="UP000294656"/>
    </source>
</evidence>
<dbReference type="Gene3D" id="1.10.260.40">
    <property type="entry name" value="lambda repressor-like DNA-binding domains"/>
    <property type="match status" value="1"/>
</dbReference>
<sequence>MDKNAPSRHAQALKEGEISREKQSSPKLKLESYIALQVKKRRVALDLKIADVAKIAQISQGMVSKIENAQVSTSLDTLNRLCDAIGLSISQLFADYDRPEGGAQLTKAGQGMEVIRRGTDKGHTYQLLSYNRGEKQVYEPFLITMDDASEVFPTFSHPGYEFIHVLEGQLQYRHGNHLYEMKPGDSLSFNSDIPHGPEALEVVPIKILSVIIHESSDK</sequence>
<evidence type="ECO:0000259" key="3">
    <source>
        <dbReference type="PROSITE" id="PS50943"/>
    </source>
</evidence>
<dbReference type="InterPro" id="IPR011051">
    <property type="entry name" value="RmlC_Cupin_sf"/>
</dbReference>
<comment type="caution">
    <text evidence="4">The sequence shown here is derived from an EMBL/GenBank/DDBJ whole genome shotgun (WGS) entry which is preliminary data.</text>
</comment>
<dbReference type="InterPro" id="IPR010982">
    <property type="entry name" value="Lambda_DNA-bd_dom_sf"/>
</dbReference>
<dbReference type="Pfam" id="PF07883">
    <property type="entry name" value="Cupin_2"/>
    <property type="match status" value="1"/>
</dbReference>
<dbReference type="InterPro" id="IPR001387">
    <property type="entry name" value="Cro/C1-type_HTH"/>
</dbReference>